<proteinExistence type="predicted"/>
<dbReference type="Proteomes" id="UP001056120">
    <property type="component" value="Linkage Group LG25"/>
</dbReference>
<organism evidence="1 2">
    <name type="scientific">Smallanthus sonchifolius</name>
    <dbReference type="NCBI Taxonomy" id="185202"/>
    <lineage>
        <taxon>Eukaryota</taxon>
        <taxon>Viridiplantae</taxon>
        <taxon>Streptophyta</taxon>
        <taxon>Embryophyta</taxon>
        <taxon>Tracheophyta</taxon>
        <taxon>Spermatophyta</taxon>
        <taxon>Magnoliopsida</taxon>
        <taxon>eudicotyledons</taxon>
        <taxon>Gunneridae</taxon>
        <taxon>Pentapetalae</taxon>
        <taxon>asterids</taxon>
        <taxon>campanulids</taxon>
        <taxon>Asterales</taxon>
        <taxon>Asteraceae</taxon>
        <taxon>Asteroideae</taxon>
        <taxon>Heliantheae alliance</taxon>
        <taxon>Millerieae</taxon>
        <taxon>Smallanthus</taxon>
    </lineage>
</organism>
<reference evidence="2" key="1">
    <citation type="journal article" date="2022" name="Mol. Ecol. Resour.">
        <title>The genomes of chicory, endive, great burdock and yacon provide insights into Asteraceae palaeo-polyploidization history and plant inulin production.</title>
        <authorList>
            <person name="Fan W."/>
            <person name="Wang S."/>
            <person name="Wang H."/>
            <person name="Wang A."/>
            <person name="Jiang F."/>
            <person name="Liu H."/>
            <person name="Zhao H."/>
            <person name="Xu D."/>
            <person name="Zhang Y."/>
        </authorList>
    </citation>
    <scope>NUCLEOTIDE SEQUENCE [LARGE SCALE GENOMIC DNA]</scope>
    <source>
        <strain evidence="2">cv. Yunnan</strain>
    </source>
</reference>
<dbReference type="EMBL" id="CM042042">
    <property type="protein sequence ID" value="KAI3704403.1"/>
    <property type="molecule type" value="Genomic_DNA"/>
</dbReference>
<name>A0ACB9A4S6_9ASTR</name>
<gene>
    <name evidence="1" type="ORF">L1987_74622</name>
</gene>
<evidence type="ECO:0000313" key="2">
    <source>
        <dbReference type="Proteomes" id="UP001056120"/>
    </source>
</evidence>
<keyword evidence="2" id="KW-1185">Reference proteome</keyword>
<reference evidence="1 2" key="2">
    <citation type="journal article" date="2022" name="Mol. Ecol. Resour.">
        <title>The genomes of chicory, endive, great burdock and yacon provide insights into Asteraceae paleo-polyploidization history and plant inulin production.</title>
        <authorList>
            <person name="Fan W."/>
            <person name="Wang S."/>
            <person name="Wang H."/>
            <person name="Wang A."/>
            <person name="Jiang F."/>
            <person name="Liu H."/>
            <person name="Zhao H."/>
            <person name="Xu D."/>
            <person name="Zhang Y."/>
        </authorList>
    </citation>
    <scope>NUCLEOTIDE SEQUENCE [LARGE SCALE GENOMIC DNA]</scope>
    <source>
        <strain evidence="2">cv. Yunnan</strain>
        <tissue evidence="1">Leaves</tissue>
    </source>
</reference>
<evidence type="ECO:0000313" key="1">
    <source>
        <dbReference type="EMBL" id="KAI3704403.1"/>
    </source>
</evidence>
<protein>
    <submittedName>
        <fullName evidence="1">Uncharacterized protein</fullName>
    </submittedName>
</protein>
<sequence length="353" mass="39433">MCNGCAPQDTTLVPNSQETLHDSTSTPTPVASVPQTLVENNQLVVVECLHESQPSSALESNGSKSPIKAQAPVQARNEKLRGEKSGKHDQYRYTPRMTDEEIKEIYKGSNVSVTPLFEKMLTASDTGKSGRLVLPKKCAEKFFPSIDDAQYHPIEIQDSEGKDWNFRLRMSPNNNSKMYLLEGFEPNVKSMKLAEGDTVTFSRLVPEGKLVSKGKRTSTTRKPNVVTAKGSVGSKRKTCEIGLNKNKRLEVVKRAPELVDSPRRSNVLSNVVEKGFERRTNKIWSMWSHYRYCHLNGSRSTPVIDLHARVQFASKLLVDPSTNHCANHQVVTQELQTETAKRLPASALRTIKT</sequence>
<comment type="caution">
    <text evidence="1">The sequence shown here is derived from an EMBL/GenBank/DDBJ whole genome shotgun (WGS) entry which is preliminary data.</text>
</comment>
<accession>A0ACB9A4S6</accession>